<reference evidence="4 5" key="1">
    <citation type="submission" date="2018-04" db="EMBL/GenBank/DDBJ databases">
        <title>Genomic Encyclopedia of Type Strains, Phase III (KMG-III): the genomes of soil and plant-associated and newly described type strains.</title>
        <authorList>
            <person name="Whitman W."/>
        </authorList>
    </citation>
    <scope>NUCLEOTIDE SEQUENCE [LARGE SCALE GENOMIC DNA]</scope>
    <source>
        <strain evidence="4 5">MA101b</strain>
    </source>
</reference>
<feature type="signal peptide" evidence="3">
    <location>
        <begin position="1"/>
        <end position="28"/>
    </location>
</feature>
<name>A0A2T5GIP3_9SPHN</name>
<feature type="region of interest" description="Disordered" evidence="2">
    <location>
        <begin position="61"/>
        <end position="114"/>
    </location>
</feature>
<keyword evidence="1" id="KW-0175">Coiled coil</keyword>
<dbReference type="InterPro" id="IPR045748">
    <property type="entry name" value="DcaP"/>
</dbReference>
<comment type="caution">
    <text evidence="4">The sequence shown here is derived from an EMBL/GenBank/DDBJ whole genome shotgun (WGS) entry which is preliminary data.</text>
</comment>
<organism evidence="4 5">
    <name type="scientific">Sphingomonas aurantiaca</name>
    <dbReference type="NCBI Taxonomy" id="185949"/>
    <lineage>
        <taxon>Bacteria</taxon>
        <taxon>Pseudomonadati</taxon>
        <taxon>Pseudomonadota</taxon>
        <taxon>Alphaproteobacteria</taxon>
        <taxon>Sphingomonadales</taxon>
        <taxon>Sphingomonadaceae</taxon>
        <taxon>Sphingomonas</taxon>
    </lineage>
</organism>
<gene>
    <name evidence="4" type="ORF">C8J26_2914</name>
</gene>
<evidence type="ECO:0000256" key="3">
    <source>
        <dbReference type="SAM" id="SignalP"/>
    </source>
</evidence>
<feature type="coiled-coil region" evidence="1">
    <location>
        <begin position="33"/>
        <end position="60"/>
    </location>
</feature>
<feature type="compositionally biased region" description="Low complexity" evidence="2">
    <location>
        <begin position="91"/>
        <end position="105"/>
    </location>
</feature>
<evidence type="ECO:0000313" key="4">
    <source>
        <dbReference type="EMBL" id="PTQ59173.1"/>
    </source>
</evidence>
<dbReference type="Pfam" id="PF19577">
    <property type="entry name" value="DcaP"/>
    <property type="match status" value="1"/>
</dbReference>
<proteinExistence type="predicted"/>
<feature type="compositionally biased region" description="Low complexity" evidence="2">
    <location>
        <begin position="61"/>
        <end position="83"/>
    </location>
</feature>
<protein>
    <recommendedName>
        <fullName evidence="6">Porin</fullName>
    </recommendedName>
</protein>
<feature type="chain" id="PRO_5015787449" description="Porin" evidence="3">
    <location>
        <begin position="29"/>
        <end position="485"/>
    </location>
</feature>
<dbReference type="EMBL" id="QAOG01000005">
    <property type="protein sequence ID" value="PTQ59173.1"/>
    <property type="molecule type" value="Genomic_DNA"/>
</dbReference>
<accession>A0A2T5GIP3</accession>
<dbReference type="Proteomes" id="UP000244189">
    <property type="component" value="Unassembled WGS sequence"/>
</dbReference>
<keyword evidence="3" id="KW-0732">Signal</keyword>
<keyword evidence="5" id="KW-1185">Reference proteome</keyword>
<dbReference type="SUPFAM" id="SSF56935">
    <property type="entry name" value="Porins"/>
    <property type="match status" value="1"/>
</dbReference>
<evidence type="ECO:0000256" key="2">
    <source>
        <dbReference type="SAM" id="MobiDB-lite"/>
    </source>
</evidence>
<dbReference type="AlphaFoldDB" id="A0A2T5GIP3"/>
<evidence type="ECO:0000313" key="5">
    <source>
        <dbReference type="Proteomes" id="UP000244189"/>
    </source>
</evidence>
<evidence type="ECO:0008006" key="6">
    <source>
        <dbReference type="Google" id="ProtNLM"/>
    </source>
</evidence>
<sequence length="485" mass="51089">MTCMVFKTRLAFTALLAGTALVPAAAYAQTAREVELETRLKALEAAVQDLRGELTAARATAAAAPQTAVSPTAPPTAMASSPTAPHPTGPSGPTAPTALAEAKPAGPGPAPTDGFKVAGTTVKLNGFFKTWASVSRYSGGNIAPESVGRDFYFPSMTPVGGRNEGNSFESHAKQTRIVLATDTPIAGHSLKGLLELDFQVVPGTQGNQRVVSGYNPGLRRAFFTYDNWLFGQEWTTFQYIGALPETTDFIGPSEGTVFVRQAQVRYTRKLSDTLSLSVAAENPETASTNLVSAAVVENADDRLPDVAARLNYKTAFGEFSLAGLARKLTIDTGPLNESATGWGVSFAGKVPLDASGHSDIRFMVTHGDGIGRYVGLNLAPDAVFSAVPGAELQTPSLTAGFAALKLGWTDKLRSTFIGSVQSIDYPTGGEPIGATDSAWSASANLFYSPIKSIDLGVEFRHAQRQLVNGQVGKMDRGELAARYSF</sequence>
<evidence type="ECO:0000256" key="1">
    <source>
        <dbReference type="SAM" id="Coils"/>
    </source>
</evidence>